<dbReference type="PRINTS" id="PR00377">
    <property type="entry name" value="IMPHPHTASES"/>
</dbReference>
<keyword evidence="3 4" id="KW-0460">Magnesium</keyword>
<dbReference type="Gene3D" id="3.30.540.10">
    <property type="entry name" value="Fructose-1,6-Bisphosphatase, subunit A, domain 1"/>
    <property type="match status" value="1"/>
</dbReference>
<accession>A0A2S7WPK4</accession>
<keyword evidence="1 4" id="KW-0479">Metal-binding</keyword>
<dbReference type="InterPro" id="IPR000760">
    <property type="entry name" value="Inositol_monophosphatase-like"/>
</dbReference>
<gene>
    <name evidence="5" type="ORF">BTO18_10165</name>
</gene>
<dbReference type="Proteomes" id="UP000238882">
    <property type="component" value="Unassembled WGS sequence"/>
</dbReference>
<dbReference type="GO" id="GO:0008934">
    <property type="term" value="F:inositol monophosphate 1-phosphatase activity"/>
    <property type="evidence" value="ECO:0007669"/>
    <property type="project" value="TreeGrafter"/>
</dbReference>
<keyword evidence="2" id="KW-0378">Hydrolase</keyword>
<reference evidence="5 6" key="1">
    <citation type="submission" date="2016-12" db="EMBL/GenBank/DDBJ databases">
        <title>Trade-off between light-utilization and light-protection in marine flavobacteria.</title>
        <authorList>
            <person name="Kumagai Y."/>
            <person name="Yoshizawa S."/>
            <person name="Kogure K."/>
            <person name="Iwasaki W."/>
        </authorList>
    </citation>
    <scope>NUCLEOTIDE SEQUENCE [LARGE SCALE GENOMIC DNA]</scope>
    <source>
        <strain evidence="5 6">NBRC 108759</strain>
    </source>
</reference>
<dbReference type="PROSITE" id="PS00629">
    <property type="entry name" value="IMP_1"/>
    <property type="match status" value="1"/>
</dbReference>
<feature type="binding site" evidence="4">
    <location>
        <position position="76"/>
    </location>
    <ligand>
        <name>Mg(2+)</name>
        <dbReference type="ChEBI" id="CHEBI:18420"/>
        <label>1</label>
        <note>catalytic</note>
    </ligand>
</feature>
<feature type="binding site" evidence="4">
    <location>
        <position position="94"/>
    </location>
    <ligand>
        <name>Mg(2+)</name>
        <dbReference type="ChEBI" id="CHEBI:18420"/>
        <label>1</label>
        <note>catalytic</note>
    </ligand>
</feature>
<comment type="cofactor">
    <cofactor evidence="4">
        <name>Mg(2+)</name>
        <dbReference type="ChEBI" id="CHEBI:18420"/>
    </cofactor>
</comment>
<dbReference type="PANTHER" id="PTHR20854">
    <property type="entry name" value="INOSITOL MONOPHOSPHATASE"/>
    <property type="match status" value="1"/>
</dbReference>
<feature type="binding site" evidence="4">
    <location>
        <position position="231"/>
    </location>
    <ligand>
        <name>Mg(2+)</name>
        <dbReference type="ChEBI" id="CHEBI:18420"/>
        <label>1</label>
        <note>catalytic</note>
    </ligand>
</feature>
<dbReference type="RefSeq" id="WP_105016108.1">
    <property type="nucleotide sequence ID" value="NZ_MSCN01000001.1"/>
</dbReference>
<dbReference type="Gene3D" id="3.40.190.80">
    <property type="match status" value="1"/>
</dbReference>
<organism evidence="5 6">
    <name type="scientific">Polaribacter porphyrae</name>
    <dbReference type="NCBI Taxonomy" id="1137780"/>
    <lineage>
        <taxon>Bacteria</taxon>
        <taxon>Pseudomonadati</taxon>
        <taxon>Bacteroidota</taxon>
        <taxon>Flavobacteriia</taxon>
        <taxon>Flavobacteriales</taxon>
        <taxon>Flavobacteriaceae</taxon>
    </lineage>
</organism>
<dbReference type="AlphaFoldDB" id="A0A2S7WPK4"/>
<dbReference type="Pfam" id="PF00459">
    <property type="entry name" value="Inositol_P"/>
    <property type="match status" value="1"/>
</dbReference>
<evidence type="ECO:0000256" key="3">
    <source>
        <dbReference type="ARBA" id="ARBA00022842"/>
    </source>
</evidence>
<sequence>MQLDFQILTDIAIRAALEAGKIIQQSINKEVIVEKKEGGNTYASQIITTVDKACEKVILSHLLPTCKTFDIALLSEETEDDKSRFEKDFFWCIDPMDGTLAFINKHAGFSISIALVAKDGTPQIGVVYDPSRKNLYYAIKDKGAFKNRKPWKLKTPNQHLTYITDKKLSNTLNKSKIKEILNDKTIALGVSEYKEISGAGAVLNAIFVAENTPAMLLKLPKKEKGGGSIWDFAATACIFKELGLQADDFSGNPLELNRKESTFMNHQGVFYLSFLI</sequence>
<dbReference type="EMBL" id="MSCN01000001">
    <property type="protein sequence ID" value="PQJ79513.1"/>
    <property type="molecule type" value="Genomic_DNA"/>
</dbReference>
<protein>
    <submittedName>
        <fullName evidence="5">Inositol monophosphatase</fullName>
    </submittedName>
</protein>
<name>A0A2S7WPK4_9FLAO</name>
<dbReference type="InterPro" id="IPR020583">
    <property type="entry name" value="Inositol_monoP_metal-BS"/>
</dbReference>
<dbReference type="GO" id="GO:0006020">
    <property type="term" value="P:inositol metabolic process"/>
    <property type="evidence" value="ECO:0007669"/>
    <property type="project" value="TreeGrafter"/>
</dbReference>
<evidence type="ECO:0000313" key="5">
    <source>
        <dbReference type="EMBL" id="PQJ79513.1"/>
    </source>
</evidence>
<dbReference type="GO" id="GO:0007165">
    <property type="term" value="P:signal transduction"/>
    <property type="evidence" value="ECO:0007669"/>
    <property type="project" value="TreeGrafter"/>
</dbReference>
<comment type="caution">
    <text evidence="5">The sequence shown here is derived from an EMBL/GenBank/DDBJ whole genome shotgun (WGS) entry which is preliminary data.</text>
</comment>
<feature type="binding site" evidence="4">
    <location>
        <position position="97"/>
    </location>
    <ligand>
        <name>Mg(2+)</name>
        <dbReference type="ChEBI" id="CHEBI:18420"/>
        <label>1</label>
        <note>catalytic</note>
    </ligand>
</feature>
<dbReference type="GO" id="GO:0046872">
    <property type="term" value="F:metal ion binding"/>
    <property type="evidence" value="ECO:0007669"/>
    <property type="project" value="UniProtKB-KW"/>
</dbReference>
<evidence type="ECO:0000256" key="2">
    <source>
        <dbReference type="ARBA" id="ARBA00022801"/>
    </source>
</evidence>
<evidence type="ECO:0000256" key="1">
    <source>
        <dbReference type="ARBA" id="ARBA00022723"/>
    </source>
</evidence>
<proteinExistence type="predicted"/>
<keyword evidence="6" id="KW-1185">Reference proteome</keyword>
<dbReference type="SUPFAM" id="SSF56655">
    <property type="entry name" value="Carbohydrate phosphatase"/>
    <property type="match status" value="1"/>
</dbReference>
<evidence type="ECO:0000313" key="6">
    <source>
        <dbReference type="Proteomes" id="UP000238882"/>
    </source>
</evidence>
<dbReference type="PANTHER" id="PTHR20854:SF4">
    <property type="entry name" value="INOSITOL-1-MONOPHOSPHATASE-RELATED"/>
    <property type="match status" value="1"/>
</dbReference>
<evidence type="ECO:0000256" key="4">
    <source>
        <dbReference type="PIRSR" id="PIRSR600760-2"/>
    </source>
</evidence>
<dbReference type="OrthoDB" id="9772456at2"/>